<keyword evidence="4 9" id="KW-0547">Nucleotide-binding</keyword>
<evidence type="ECO:0000256" key="8">
    <source>
        <dbReference type="ARBA" id="ARBA00029346"/>
    </source>
</evidence>
<evidence type="ECO:0000256" key="7">
    <source>
        <dbReference type="ARBA" id="ARBA00022993"/>
    </source>
</evidence>
<keyword evidence="5 9" id="KW-0067">ATP-binding</keyword>
<keyword evidence="3 9" id="KW-0548">Nucleotidyltransferase</keyword>
<organism evidence="11 12">
    <name type="scientific">Caldicellulosiruptor changbaiensis</name>
    <dbReference type="NCBI Taxonomy" id="1222016"/>
    <lineage>
        <taxon>Bacteria</taxon>
        <taxon>Bacillati</taxon>
        <taxon>Bacillota</taxon>
        <taxon>Bacillota incertae sedis</taxon>
        <taxon>Caldicellulosiruptorales</taxon>
        <taxon>Caldicellulosiruptoraceae</taxon>
        <taxon>Caldicellulosiruptor</taxon>
    </lineage>
</organism>
<dbReference type="Gene3D" id="3.40.50.620">
    <property type="entry name" value="HUPs"/>
    <property type="match status" value="1"/>
</dbReference>
<feature type="binding site" evidence="9">
    <location>
        <position position="87"/>
    </location>
    <ligand>
        <name>substrate</name>
    </ligand>
</feature>
<dbReference type="GO" id="GO:0005737">
    <property type="term" value="C:cytoplasm"/>
    <property type="evidence" value="ECO:0007669"/>
    <property type="project" value="UniProtKB-SubCell"/>
</dbReference>
<evidence type="ECO:0000256" key="2">
    <source>
        <dbReference type="ARBA" id="ARBA00022679"/>
    </source>
</evidence>
<comment type="catalytic activity">
    <reaction evidence="8 9">
        <text>(R)-4'-phosphopantetheine + ATP + H(+) = 3'-dephospho-CoA + diphosphate</text>
        <dbReference type="Rhea" id="RHEA:19801"/>
        <dbReference type="ChEBI" id="CHEBI:15378"/>
        <dbReference type="ChEBI" id="CHEBI:30616"/>
        <dbReference type="ChEBI" id="CHEBI:33019"/>
        <dbReference type="ChEBI" id="CHEBI:57328"/>
        <dbReference type="ChEBI" id="CHEBI:61723"/>
        <dbReference type="EC" id="2.7.7.3"/>
    </reaction>
</comment>
<dbReference type="KEGG" id="ccha:ELD05_07365"/>
<sequence>MKIGVYPGSFDPVTNGHLDIIERASKIFDKLIVAVLVNPNKTPVFDIDERVELLKETTEHLPNVEVKAFKGLLIDFMKQENAKVIVKGLRAVSDFEYEFQMALLNKKLEPSIETIFMMTNSKYSYLSSSMVKEVARFGGCIEDLVPEKIAKKVMKKLNKKYAEMEENK</sequence>
<evidence type="ECO:0000256" key="1">
    <source>
        <dbReference type="ARBA" id="ARBA00022490"/>
    </source>
</evidence>
<evidence type="ECO:0000256" key="5">
    <source>
        <dbReference type="ARBA" id="ARBA00022840"/>
    </source>
</evidence>
<dbReference type="GO" id="GO:0015937">
    <property type="term" value="P:coenzyme A biosynthetic process"/>
    <property type="evidence" value="ECO:0007669"/>
    <property type="project" value="UniProtKB-UniRule"/>
</dbReference>
<comment type="function">
    <text evidence="9">Reversibly transfers an adenylyl group from ATP to 4'-phosphopantetheine, yielding dephospho-CoA (dPCoA) and pyrophosphate.</text>
</comment>
<feature type="binding site" evidence="9">
    <location>
        <position position="41"/>
    </location>
    <ligand>
        <name>substrate</name>
    </ligand>
</feature>
<dbReference type="FunFam" id="3.40.50.620:FF:000012">
    <property type="entry name" value="Phosphopantetheine adenylyltransferase"/>
    <property type="match status" value="1"/>
</dbReference>
<comment type="cofactor">
    <cofactor evidence="9">
        <name>Mg(2+)</name>
        <dbReference type="ChEBI" id="CHEBI:18420"/>
    </cofactor>
</comment>
<comment type="subcellular location">
    <subcellularLocation>
        <location evidence="9">Cytoplasm</location>
    </subcellularLocation>
</comment>
<dbReference type="Pfam" id="PF01467">
    <property type="entry name" value="CTP_transf_like"/>
    <property type="match status" value="1"/>
</dbReference>
<dbReference type="InterPro" id="IPR004821">
    <property type="entry name" value="Cyt_trans-like"/>
</dbReference>
<dbReference type="GO" id="GO:0005524">
    <property type="term" value="F:ATP binding"/>
    <property type="evidence" value="ECO:0007669"/>
    <property type="project" value="UniProtKB-KW"/>
</dbReference>
<dbReference type="InterPro" id="IPR014729">
    <property type="entry name" value="Rossmann-like_a/b/a_fold"/>
</dbReference>
<dbReference type="CDD" id="cd02163">
    <property type="entry name" value="PPAT"/>
    <property type="match status" value="1"/>
</dbReference>
<feature type="binding site" evidence="9">
    <location>
        <position position="98"/>
    </location>
    <ligand>
        <name>ATP</name>
        <dbReference type="ChEBI" id="CHEBI:30616"/>
    </ligand>
</feature>
<keyword evidence="7 9" id="KW-0173">Coenzyme A biosynthesis</keyword>
<dbReference type="HAMAP" id="MF_00151">
    <property type="entry name" value="PPAT_bact"/>
    <property type="match status" value="1"/>
</dbReference>
<feature type="binding site" evidence="9">
    <location>
        <position position="73"/>
    </location>
    <ligand>
        <name>substrate</name>
    </ligand>
</feature>
<dbReference type="PRINTS" id="PR01020">
    <property type="entry name" value="LPSBIOSNTHSS"/>
</dbReference>
<feature type="binding site" evidence="9">
    <location>
        <begin position="123"/>
        <end position="129"/>
    </location>
    <ligand>
        <name>ATP</name>
        <dbReference type="ChEBI" id="CHEBI:30616"/>
    </ligand>
</feature>
<dbReference type="SUPFAM" id="SSF52374">
    <property type="entry name" value="Nucleotidylyl transferase"/>
    <property type="match status" value="1"/>
</dbReference>
<dbReference type="NCBIfam" id="TIGR01510">
    <property type="entry name" value="coaD_prev_kdtB"/>
    <property type="match status" value="1"/>
</dbReference>
<dbReference type="InterPro" id="IPR001980">
    <property type="entry name" value="PPAT"/>
</dbReference>
<feature type="site" description="Transition state stabilizer" evidence="9">
    <location>
        <position position="17"/>
    </location>
</feature>
<dbReference type="SMR" id="A0A3T0D634"/>
<dbReference type="Proteomes" id="UP000282930">
    <property type="component" value="Chromosome"/>
</dbReference>
<dbReference type="PANTHER" id="PTHR21342">
    <property type="entry name" value="PHOSPHOPANTETHEINE ADENYLYLTRANSFERASE"/>
    <property type="match status" value="1"/>
</dbReference>
<protein>
    <recommendedName>
        <fullName evidence="9">Phosphopantetheine adenylyltransferase</fullName>
        <ecNumber evidence="9">2.7.7.3</ecNumber>
    </recommendedName>
    <alternativeName>
        <fullName evidence="9">Dephospho-CoA pyrophosphorylase</fullName>
    </alternativeName>
    <alternativeName>
        <fullName evidence="9">Pantetheine-phosphate adenylyltransferase</fullName>
        <shortName evidence="9">PPAT</shortName>
    </alternativeName>
</protein>
<feature type="binding site" evidence="9">
    <location>
        <position position="9"/>
    </location>
    <ligand>
        <name>substrate</name>
    </ligand>
</feature>
<evidence type="ECO:0000256" key="6">
    <source>
        <dbReference type="ARBA" id="ARBA00022842"/>
    </source>
</evidence>
<accession>A0A3T0D634</accession>
<keyword evidence="12" id="KW-1185">Reference proteome</keyword>
<evidence type="ECO:0000259" key="10">
    <source>
        <dbReference type="Pfam" id="PF01467"/>
    </source>
</evidence>
<dbReference type="EC" id="2.7.7.3" evidence="9"/>
<comment type="subunit">
    <text evidence="9">Homohexamer.</text>
</comment>
<evidence type="ECO:0000313" key="12">
    <source>
        <dbReference type="Proteomes" id="UP000282930"/>
    </source>
</evidence>
<evidence type="ECO:0000256" key="4">
    <source>
        <dbReference type="ARBA" id="ARBA00022741"/>
    </source>
</evidence>
<feature type="binding site" evidence="9">
    <location>
        <begin position="9"/>
        <end position="10"/>
    </location>
    <ligand>
        <name>ATP</name>
        <dbReference type="ChEBI" id="CHEBI:30616"/>
    </ligand>
</feature>
<keyword evidence="1 9" id="KW-0963">Cytoplasm</keyword>
<comment type="pathway">
    <text evidence="9">Cofactor biosynthesis; coenzyme A biosynthesis; CoA from (R)-pantothenate: step 4/5.</text>
</comment>
<dbReference type="AlphaFoldDB" id="A0A3T0D634"/>
<dbReference type="UniPathway" id="UPA00241">
    <property type="reaction ID" value="UER00355"/>
</dbReference>
<name>A0A3T0D634_9FIRM</name>
<dbReference type="EMBL" id="CP034791">
    <property type="protein sequence ID" value="AZT90478.1"/>
    <property type="molecule type" value="Genomic_DNA"/>
</dbReference>
<dbReference type="RefSeq" id="WP_011917311.1">
    <property type="nucleotide sequence ID" value="NZ_CP034791.1"/>
</dbReference>
<proteinExistence type="inferred from homology"/>
<keyword evidence="6 9" id="KW-0460">Magnesium</keyword>
<gene>
    <name evidence="9" type="primary">coaD</name>
    <name evidence="11" type="ORF">ELD05_07365</name>
</gene>
<dbReference type="NCBIfam" id="TIGR00125">
    <property type="entry name" value="cyt_tran_rel"/>
    <property type="match status" value="1"/>
</dbReference>
<evidence type="ECO:0000313" key="11">
    <source>
        <dbReference type="EMBL" id="AZT90478.1"/>
    </source>
</evidence>
<evidence type="ECO:0000256" key="3">
    <source>
        <dbReference type="ARBA" id="ARBA00022695"/>
    </source>
</evidence>
<comment type="similarity">
    <text evidence="9">Belongs to the bacterial CoaD family.</text>
</comment>
<dbReference type="GO" id="GO:0004595">
    <property type="term" value="F:pantetheine-phosphate adenylyltransferase activity"/>
    <property type="evidence" value="ECO:0007669"/>
    <property type="project" value="UniProtKB-UniRule"/>
</dbReference>
<feature type="domain" description="Cytidyltransferase-like" evidence="10">
    <location>
        <begin position="5"/>
        <end position="133"/>
    </location>
</feature>
<feature type="binding site" evidence="9">
    <location>
        <position position="17"/>
    </location>
    <ligand>
        <name>ATP</name>
        <dbReference type="ChEBI" id="CHEBI:30616"/>
    </ligand>
</feature>
<evidence type="ECO:0000256" key="9">
    <source>
        <dbReference type="HAMAP-Rule" id="MF_00151"/>
    </source>
</evidence>
<reference evidence="11 12" key="1">
    <citation type="submission" date="2018-12" db="EMBL/GenBank/DDBJ databases">
        <title>Genome sequence from the cellulolytic species, Caldicellulosiruptor changbaiensis.</title>
        <authorList>
            <person name="Blumer-Schuette S.E."/>
            <person name="Mendoza C."/>
        </authorList>
    </citation>
    <scope>NUCLEOTIDE SEQUENCE [LARGE SCALE GENOMIC DNA]</scope>
    <source>
        <strain evidence="11 12">CBS-Z</strain>
    </source>
</reference>
<dbReference type="PANTHER" id="PTHR21342:SF1">
    <property type="entry name" value="PHOSPHOPANTETHEINE ADENYLYLTRANSFERASE"/>
    <property type="match status" value="1"/>
</dbReference>
<keyword evidence="2 9" id="KW-0808">Transferase</keyword>
<feature type="binding site" evidence="9">
    <location>
        <begin position="88"/>
        <end position="90"/>
    </location>
    <ligand>
        <name>ATP</name>
        <dbReference type="ChEBI" id="CHEBI:30616"/>
    </ligand>
</feature>